<proteinExistence type="predicted"/>
<feature type="domain" description="DUF3598" evidence="2">
    <location>
        <begin position="12"/>
        <end position="164"/>
    </location>
</feature>
<dbReference type="Pfam" id="PF12204">
    <property type="entry name" value="DUF3598_N"/>
    <property type="match status" value="1"/>
</dbReference>
<evidence type="ECO:0000256" key="1">
    <source>
        <dbReference type="SAM" id="MobiDB-lite"/>
    </source>
</evidence>
<evidence type="ECO:0000313" key="3">
    <source>
        <dbReference type="EnsemblProtists" id="EOD41496"/>
    </source>
</evidence>
<dbReference type="InterPro" id="IPR022017">
    <property type="entry name" value="BFA1-like_DUF3598"/>
</dbReference>
<dbReference type="AlphaFoldDB" id="A0A0D3L0G1"/>
<reference evidence="4" key="1">
    <citation type="journal article" date="2013" name="Nature">
        <title>Pan genome of the phytoplankton Emiliania underpins its global distribution.</title>
        <authorList>
            <person name="Read B.A."/>
            <person name="Kegel J."/>
            <person name="Klute M.J."/>
            <person name="Kuo A."/>
            <person name="Lefebvre S.C."/>
            <person name="Maumus F."/>
            <person name="Mayer C."/>
            <person name="Miller J."/>
            <person name="Monier A."/>
            <person name="Salamov A."/>
            <person name="Young J."/>
            <person name="Aguilar M."/>
            <person name="Claverie J.M."/>
            <person name="Frickenhaus S."/>
            <person name="Gonzalez K."/>
            <person name="Herman E.K."/>
            <person name="Lin Y.C."/>
            <person name="Napier J."/>
            <person name="Ogata H."/>
            <person name="Sarno A.F."/>
            <person name="Shmutz J."/>
            <person name="Schroeder D."/>
            <person name="de Vargas C."/>
            <person name="Verret F."/>
            <person name="von Dassow P."/>
            <person name="Valentin K."/>
            <person name="Van de Peer Y."/>
            <person name="Wheeler G."/>
            <person name="Dacks J.B."/>
            <person name="Delwiche C.F."/>
            <person name="Dyhrman S.T."/>
            <person name="Glockner G."/>
            <person name="John U."/>
            <person name="Richards T."/>
            <person name="Worden A.Z."/>
            <person name="Zhang X."/>
            <person name="Grigoriev I.V."/>
            <person name="Allen A.E."/>
            <person name="Bidle K."/>
            <person name="Borodovsky M."/>
            <person name="Bowler C."/>
            <person name="Brownlee C."/>
            <person name="Cock J.M."/>
            <person name="Elias M."/>
            <person name="Gladyshev V.N."/>
            <person name="Groth M."/>
            <person name="Guda C."/>
            <person name="Hadaegh A."/>
            <person name="Iglesias-Rodriguez M.D."/>
            <person name="Jenkins J."/>
            <person name="Jones B.M."/>
            <person name="Lawson T."/>
            <person name="Leese F."/>
            <person name="Lindquist E."/>
            <person name="Lobanov A."/>
            <person name="Lomsadze A."/>
            <person name="Malik S.B."/>
            <person name="Marsh M.E."/>
            <person name="Mackinder L."/>
            <person name="Mock T."/>
            <person name="Mueller-Roeber B."/>
            <person name="Pagarete A."/>
            <person name="Parker M."/>
            <person name="Probert I."/>
            <person name="Quesneville H."/>
            <person name="Raines C."/>
            <person name="Rensing S.A."/>
            <person name="Riano-Pachon D.M."/>
            <person name="Richier S."/>
            <person name="Rokitta S."/>
            <person name="Shiraiwa Y."/>
            <person name="Soanes D.M."/>
            <person name="van der Giezen M."/>
            <person name="Wahlund T.M."/>
            <person name="Williams B."/>
            <person name="Wilson W."/>
            <person name="Wolfe G."/>
            <person name="Wurch L.L."/>
        </authorList>
    </citation>
    <scope>NUCLEOTIDE SEQUENCE</scope>
</reference>
<feature type="compositionally biased region" description="Basic residues" evidence="1">
    <location>
        <begin position="349"/>
        <end position="361"/>
    </location>
</feature>
<feature type="compositionally biased region" description="Basic and acidic residues" evidence="1">
    <location>
        <begin position="327"/>
        <end position="341"/>
    </location>
</feature>
<dbReference type="Gene3D" id="2.40.128.20">
    <property type="match status" value="1"/>
</dbReference>
<dbReference type="Proteomes" id="UP000013827">
    <property type="component" value="Unassembled WGS sequence"/>
</dbReference>
<dbReference type="RefSeq" id="XP_005793925.1">
    <property type="nucleotide sequence ID" value="XM_005793868.1"/>
</dbReference>
<feature type="compositionally biased region" description="Basic and acidic residues" evidence="1">
    <location>
        <begin position="362"/>
        <end position="380"/>
    </location>
</feature>
<feature type="region of interest" description="Disordered" evidence="1">
    <location>
        <begin position="480"/>
        <end position="514"/>
    </location>
</feature>
<dbReference type="EnsemblProtists" id="EOD41496">
    <property type="protein sequence ID" value="EOD41496"/>
    <property type="gene ID" value="EMIHUDRAFT_94777"/>
</dbReference>
<name>A0A0D3L0G1_EMIH1</name>
<feature type="compositionally biased region" description="Acidic residues" evidence="1">
    <location>
        <begin position="493"/>
        <end position="502"/>
    </location>
</feature>
<dbReference type="InterPro" id="IPR012674">
    <property type="entry name" value="Calycin"/>
</dbReference>
<organism evidence="3 4">
    <name type="scientific">Emiliania huxleyi (strain CCMP1516)</name>
    <dbReference type="NCBI Taxonomy" id="280463"/>
    <lineage>
        <taxon>Eukaryota</taxon>
        <taxon>Haptista</taxon>
        <taxon>Haptophyta</taxon>
        <taxon>Prymnesiophyceae</taxon>
        <taxon>Isochrysidales</taxon>
        <taxon>Noelaerhabdaceae</taxon>
        <taxon>Emiliania</taxon>
    </lineage>
</organism>
<dbReference type="SUPFAM" id="SSF50814">
    <property type="entry name" value="Lipocalins"/>
    <property type="match status" value="1"/>
</dbReference>
<feature type="region of interest" description="Disordered" evidence="1">
    <location>
        <begin position="315"/>
        <end position="380"/>
    </location>
</feature>
<evidence type="ECO:0000313" key="4">
    <source>
        <dbReference type="Proteomes" id="UP000013827"/>
    </source>
</evidence>
<dbReference type="HOGENOM" id="CLU_530460_0_0_1"/>
<dbReference type="GeneID" id="17286766"/>
<reference evidence="3" key="2">
    <citation type="submission" date="2024-10" db="UniProtKB">
        <authorList>
            <consortium name="EnsemblProtists"/>
        </authorList>
    </citation>
    <scope>IDENTIFICATION</scope>
</reference>
<accession>A0A0D3L0G1</accession>
<protein>
    <recommendedName>
        <fullName evidence="2">DUF3598 domain-containing protein</fullName>
    </recommendedName>
</protein>
<sequence>MLVEHLPTAATAHWHNFLYRTEARHWRSLWCRWSPSGDLVDRFEAERIFEPLEDRDSCTQRNVYHYSDDRGLVREGPLCGPWVMTAEACATDVGIIHPARQGMTTLLAGPGGPCAWCSTDTASGLPCFAELFLHHGEELRMSAGIIHSSEGQLERLALIREDAATWPSSGWTGSDEARVLPNAAACVEALCSSSRDSSLLQPGRTGSGHAIFASGLRQEELQGVEWRQTLMARADADASSHCFMLLDEGSVALVSPKWRVAGRPFGSAAAWSPRGGGKLYYVEASWDGAGAVEHVRLIRPGYATIEIDLKHEKAAGDRESVQVAERSYVERTAPKKKDPTKEQLAARAAARKAKKARQKARRATEAGERAASEAERAEAPRAQLRENIHCADAQPGRGKIEVEYSLPPERDDGYRRGPSKVYAKVPQGTVATTVASDWLATELAEYGEIDAACRDRFVMHLMTAAGASAPADAVFRFTAGEAMQTSRPTSASGEDDDEDADRSEEYSNDGRLSD</sequence>
<keyword evidence="4" id="KW-1185">Reference proteome</keyword>
<dbReference type="PaxDb" id="2903-EOD41496"/>
<dbReference type="KEGG" id="ehx:EMIHUDRAFT_94777"/>
<evidence type="ECO:0000259" key="2">
    <source>
        <dbReference type="Pfam" id="PF12204"/>
    </source>
</evidence>